<keyword evidence="2" id="KW-1185">Reference proteome</keyword>
<reference evidence="2" key="1">
    <citation type="journal article" date="2010" name="Science">
        <title>Signatures of adaptation to obligate biotrophy in the Hyaloperonospora arabidopsidis genome.</title>
        <authorList>
            <person name="Baxter L."/>
            <person name="Tripathy S."/>
            <person name="Ishaque N."/>
            <person name="Boot N."/>
            <person name="Cabral A."/>
            <person name="Kemen E."/>
            <person name="Thines M."/>
            <person name="Ah-Fong A."/>
            <person name="Anderson R."/>
            <person name="Badejoko W."/>
            <person name="Bittner-Eddy P."/>
            <person name="Boore J.L."/>
            <person name="Chibucos M.C."/>
            <person name="Coates M."/>
            <person name="Dehal P."/>
            <person name="Delehaunty K."/>
            <person name="Dong S."/>
            <person name="Downton P."/>
            <person name="Dumas B."/>
            <person name="Fabro G."/>
            <person name="Fronick C."/>
            <person name="Fuerstenberg S.I."/>
            <person name="Fulton L."/>
            <person name="Gaulin E."/>
            <person name="Govers F."/>
            <person name="Hughes L."/>
            <person name="Humphray S."/>
            <person name="Jiang R.H."/>
            <person name="Judelson H."/>
            <person name="Kamoun S."/>
            <person name="Kyung K."/>
            <person name="Meijer H."/>
            <person name="Minx P."/>
            <person name="Morris P."/>
            <person name="Nelson J."/>
            <person name="Phuntumart V."/>
            <person name="Qutob D."/>
            <person name="Rehmany A."/>
            <person name="Rougon-Cardoso A."/>
            <person name="Ryden P."/>
            <person name="Torto-Alalibo T."/>
            <person name="Studholme D."/>
            <person name="Wang Y."/>
            <person name="Win J."/>
            <person name="Wood J."/>
            <person name="Clifton S.W."/>
            <person name="Rogers J."/>
            <person name="Van den Ackerveken G."/>
            <person name="Jones J.D."/>
            <person name="McDowell J.M."/>
            <person name="Beynon J."/>
            <person name="Tyler B.M."/>
        </authorList>
    </citation>
    <scope>NUCLEOTIDE SEQUENCE [LARGE SCALE GENOMIC DNA]</scope>
    <source>
        <strain evidence="2">Emoy2</strain>
    </source>
</reference>
<dbReference type="Proteomes" id="UP000011713">
    <property type="component" value="Unassembled WGS sequence"/>
</dbReference>
<accession>M4BR69</accession>
<dbReference type="EMBL" id="JH598621">
    <property type="status" value="NOT_ANNOTATED_CDS"/>
    <property type="molecule type" value="Genomic_DNA"/>
</dbReference>
<sequence>MDETAVFFEDPRRDTVDFTGARHVVLLSTGHGDKAATSLICKGTKKPIQNTGAVYVAYQERAWMNSELLIEWIDLMLPALLNFCDGKGIAGDIGIFKSFKDCLSSVIDDWKRSDRVQYTENGNPRPPSVEEVVAWVSNSWKAVPNDVVRNSIAASGFAVDYRDWHIAKHDVYGGLFQSKWVSADEEASDDADGADIADEFDDLVVE</sequence>
<proteinExistence type="predicted"/>
<protein>
    <recommendedName>
        <fullName evidence="3">DDE-1 domain-containing protein</fullName>
    </recommendedName>
</protein>
<dbReference type="eggNOG" id="ENOG502S6GJ">
    <property type="taxonomic scope" value="Eukaryota"/>
</dbReference>
<organism evidence="1 2">
    <name type="scientific">Hyaloperonospora arabidopsidis (strain Emoy2)</name>
    <name type="common">Downy mildew agent</name>
    <name type="synonym">Peronospora arabidopsidis</name>
    <dbReference type="NCBI Taxonomy" id="559515"/>
    <lineage>
        <taxon>Eukaryota</taxon>
        <taxon>Sar</taxon>
        <taxon>Stramenopiles</taxon>
        <taxon>Oomycota</taxon>
        <taxon>Peronosporomycetes</taxon>
        <taxon>Peronosporales</taxon>
        <taxon>Peronosporaceae</taxon>
        <taxon>Hyaloperonospora</taxon>
    </lineage>
</organism>
<name>M4BR69_HYAAE</name>
<reference evidence="1" key="2">
    <citation type="submission" date="2015-06" db="UniProtKB">
        <authorList>
            <consortium name="EnsemblProtists"/>
        </authorList>
    </citation>
    <scope>IDENTIFICATION</scope>
    <source>
        <strain evidence="1">Emoy2</strain>
    </source>
</reference>
<dbReference type="EnsemblProtists" id="HpaT808908">
    <property type="protein sequence ID" value="HpaP808908"/>
    <property type="gene ID" value="HpaG808908"/>
</dbReference>
<evidence type="ECO:0000313" key="1">
    <source>
        <dbReference type="EnsemblProtists" id="HpaP808908"/>
    </source>
</evidence>
<dbReference type="HOGENOM" id="CLU_115627_0_0_1"/>
<dbReference type="VEuPathDB" id="FungiDB:HpaG808908"/>
<evidence type="ECO:0000313" key="2">
    <source>
        <dbReference type="Proteomes" id="UP000011713"/>
    </source>
</evidence>
<dbReference type="InParanoid" id="M4BR69"/>
<dbReference type="OMA" id="ATSLICK"/>
<dbReference type="AlphaFoldDB" id="M4BR69"/>
<evidence type="ECO:0008006" key="3">
    <source>
        <dbReference type="Google" id="ProtNLM"/>
    </source>
</evidence>